<evidence type="ECO:0000256" key="1">
    <source>
        <dbReference type="ARBA" id="ARBA00022729"/>
    </source>
</evidence>
<dbReference type="PROSITE" id="PS00018">
    <property type="entry name" value="EF_HAND_1"/>
    <property type="match status" value="1"/>
</dbReference>
<accession>A0A5C5V175</accession>
<protein>
    <recommendedName>
        <fullName evidence="4">LamG-like jellyroll fold domain-containing protein</fullName>
    </recommendedName>
</protein>
<feature type="signal peptide" evidence="3">
    <location>
        <begin position="1"/>
        <end position="27"/>
    </location>
</feature>
<dbReference type="InterPro" id="IPR000772">
    <property type="entry name" value="Ricin_B_lectin"/>
</dbReference>
<dbReference type="SUPFAM" id="SSF50370">
    <property type="entry name" value="Ricin B-like lectins"/>
    <property type="match status" value="1"/>
</dbReference>
<dbReference type="GO" id="GO:0000272">
    <property type="term" value="P:polysaccharide catabolic process"/>
    <property type="evidence" value="ECO:0007669"/>
    <property type="project" value="InterPro"/>
</dbReference>
<keyword evidence="2" id="KW-1015">Disulfide bond</keyword>
<name>A0A5C5V175_9BACT</name>
<dbReference type="Proteomes" id="UP000316714">
    <property type="component" value="Unassembled WGS sequence"/>
</dbReference>
<dbReference type="InterPro" id="IPR006558">
    <property type="entry name" value="LamG-like"/>
</dbReference>
<dbReference type="SMART" id="SM00560">
    <property type="entry name" value="LamGL"/>
    <property type="match status" value="1"/>
</dbReference>
<evidence type="ECO:0000256" key="2">
    <source>
        <dbReference type="ARBA" id="ARBA00023157"/>
    </source>
</evidence>
<dbReference type="InterPro" id="IPR017853">
    <property type="entry name" value="GH"/>
</dbReference>
<evidence type="ECO:0000313" key="6">
    <source>
        <dbReference type="Proteomes" id="UP000316714"/>
    </source>
</evidence>
<dbReference type="InterPro" id="IPR013320">
    <property type="entry name" value="ConA-like_dom_sf"/>
</dbReference>
<dbReference type="Pfam" id="PF14200">
    <property type="entry name" value="RicinB_lectin_2"/>
    <property type="match status" value="1"/>
</dbReference>
<dbReference type="InterPro" id="IPR018247">
    <property type="entry name" value="EF_Hand_1_Ca_BS"/>
</dbReference>
<feature type="chain" id="PRO_5023072930" description="LamG-like jellyroll fold domain-containing protein" evidence="3">
    <location>
        <begin position="28"/>
        <end position="866"/>
    </location>
</feature>
<feature type="domain" description="LamG-like jellyroll fold" evidence="4">
    <location>
        <begin position="612"/>
        <end position="754"/>
    </location>
</feature>
<dbReference type="Gene3D" id="1.10.1330.10">
    <property type="entry name" value="Dockerin domain"/>
    <property type="match status" value="1"/>
</dbReference>
<comment type="caution">
    <text evidence="5">The sequence shown here is derived from an EMBL/GenBank/DDBJ whole genome shotgun (WGS) entry which is preliminary data.</text>
</comment>
<reference evidence="5 6" key="1">
    <citation type="submission" date="2019-02" db="EMBL/GenBank/DDBJ databases">
        <title>Deep-cultivation of Planctomycetes and their phenomic and genomic characterization uncovers novel biology.</title>
        <authorList>
            <person name="Wiegand S."/>
            <person name="Jogler M."/>
            <person name="Boedeker C."/>
            <person name="Pinto D."/>
            <person name="Vollmers J."/>
            <person name="Rivas-Marin E."/>
            <person name="Kohn T."/>
            <person name="Peeters S.H."/>
            <person name="Heuer A."/>
            <person name="Rast P."/>
            <person name="Oberbeckmann S."/>
            <person name="Bunk B."/>
            <person name="Jeske O."/>
            <person name="Meyerdierks A."/>
            <person name="Storesund J.E."/>
            <person name="Kallscheuer N."/>
            <person name="Luecker S."/>
            <person name="Lage O.M."/>
            <person name="Pohl T."/>
            <person name="Merkel B.J."/>
            <person name="Hornburger P."/>
            <person name="Mueller R.-W."/>
            <person name="Bruemmer F."/>
            <person name="Labrenz M."/>
            <person name="Spormann A.M."/>
            <person name="Op Den Camp H."/>
            <person name="Overmann J."/>
            <person name="Amann R."/>
            <person name="Jetten M.S.M."/>
            <person name="Mascher T."/>
            <person name="Medema M.H."/>
            <person name="Devos D.P."/>
            <person name="Kaster A.-K."/>
            <person name="Ovreas L."/>
            <person name="Rohde M."/>
            <person name="Galperin M.Y."/>
            <person name="Jogler C."/>
        </authorList>
    </citation>
    <scope>NUCLEOTIDE SEQUENCE [LARGE SCALE GENOMIC DNA]</scope>
    <source>
        <strain evidence="5 6">KOR34</strain>
    </source>
</reference>
<gene>
    <name evidence="5" type="ORF">KOR34_41270</name>
</gene>
<proteinExistence type="predicted"/>
<dbReference type="Gene3D" id="2.60.120.200">
    <property type="match status" value="1"/>
</dbReference>
<organism evidence="5 6">
    <name type="scientific">Posidoniimonas corsicana</name>
    <dbReference type="NCBI Taxonomy" id="1938618"/>
    <lineage>
        <taxon>Bacteria</taxon>
        <taxon>Pseudomonadati</taxon>
        <taxon>Planctomycetota</taxon>
        <taxon>Planctomycetia</taxon>
        <taxon>Pirellulales</taxon>
        <taxon>Lacipirellulaceae</taxon>
        <taxon>Posidoniimonas</taxon>
    </lineage>
</organism>
<keyword evidence="1 3" id="KW-0732">Signal</keyword>
<dbReference type="RefSeq" id="WP_197531622.1">
    <property type="nucleotide sequence ID" value="NZ_SIHJ01000003.1"/>
</dbReference>
<dbReference type="EMBL" id="SIHJ01000003">
    <property type="protein sequence ID" value="TWT32364.1"/>
    <property type="molecule type" value="Genomic_DNA"/>
</dbReference>
<dbReference type="SUPFAM" id="SSF51445">
    <property type="entry name" value="(Trans)glycosidases"/>
    <property type="match status" value="1"/>
</dbReference>
<dbReference type="Gene3D" id="2.80.10.50">
    <property type="match status" value="1"/>
</dbReference>
<evidence type="ECO:0000259" key="4">
    <source>
        <dbReference type="SMART" id="SM00560"/>
    </source>
</evidence>
<dbReference type="InterPro" id="IPR036439">
    <property type="entry name" value="Dockerin_dom_sf"/>
</dbReference>
<dbReference type="CDD" id="cd00161">
    <property type="entry name" value="beta-trefoil_Ricin-like"/>
    <property type="match status" value="1"/>
</dbReference>
<dbReference type="InterPro" id="IPR035992">
    <property type="entry name" value="Ricin_B-like_lectins"/>
</dbReference>
<evidence type="ECO:0000313" key="5">
    <source>
        <dbReference type="EMBL" id="TWT32364.1"/>
    </source>
</evidence>
<dbReference type="SUPFAM" id="SSF49899">
    <property type="entry name" value="Concanavalin A-like lectins/glucanases"/>
    <property type="match status" value="1"/>
</dbReference>
<keyword evidence="6" id="KW-1185">Reference proteome</keyword>
<dbReference type="Pfam" id="PF13385">
    <property type="entry name" value="Laminin_G_3"/>
    <property type="match status" value="1"/>
</dbReference>
<evidence type="ECO:0000256" key="3">
    <source>
        <dbReference type="SAM" id="SignalP"/>
    </source>
</evidence>
<dbReference type="AlphaFoldDB" id="A0A5C5V175"/>
<sequence length="866" mass="92474" precursor="true">MTFLGARTGGFLALALAGVLASRCCTAQTLSFSYSSAGVTTAMTDWGADTAWPSANNVRQSIQHLGLDQIDVMRVNFYSDEALQANGSIGPFSMARLDNQLSLAALAGDKPISIVPHLGDAVPSDPSLTAGTNPYYRSGSQLNEARWVDLLRATQTYIQSQGWTVAEIEPFNEPDFDIPGINPEQGSPQNLLNVMNAMKADASFDGVKLVGPSTLNANVFPSWWSVVKGPADYGSSHALAGSRDDYVNFIQQVQAEGDTVYNPEIHSIAEMLYGANYGMQGGIFWGPNYLSRGLLVNSIADGKRLAYAENPNPAYSTAAAVYRDADGAVRAFAGGFERDYQGDPSTYRVISTDQDLYFNGVGPMREYTMRAAQSTHGSYVEIEADEPAVPALDGHRWKIVELAQGRALEVAGGGVGDGINIQVAPLLANDSPNLARQTWDIVRVSDDGTDGVKSENEEATGYYQLLNTNSGGSAEVRDFSLNNGGNVWQYGQGEFDLRQWFIEPAGDGAFHLRNGYSHKYLSAQSSSSNVNQNDLMRGSFQKWRFVLANPALSESVVARYGLDANPNDSSGSGNHASPTGRPGYVTGKVGDAINLDGVDDYLTLPAGVGNSEGITVSAWVNWDGNAGSGLDWQRIFDFGNPSAGLPQEYMFLTPRSGNGGVRFAISAGSSAGEHYLETTDPLPTDEWVHVAVTLGGNTAVLYLNGEPVIAGDVWLNPEEFGFSQNYIGKSQWNDPLFNGRIDDFRIYDYALHSSQIASLLNPLPGDFNGDGVVDAADYTVWRDNLGEIENGVPLFGNGDGGVVGQSDWAIWAANFGASLSNGGGGEALSSAPEPSSVCLAAILALLCGGRGFQWTLGRDGFTAISK</sequence>